<organism evidence="2 3">
    <name type="scientific">Variimorphobacter saccharofermentans</name>
    <dbReference type="NCBI Taxonomy" id="2755051"/>
    <lineage>
        <taxon>Bacteria</taxon>
        <taxon>Bacillati</taxon>
        <taxon>Bacillota</taxon>
        <taxon>Clostridia</taxon>
        <taxon>Lachnospirales</taxon>
        <taxon>Lachnospiraceae</taxon>
        <taxon>Variimorphobacter</taxon>
    </lineage>
</organism>
<evidence type="ECO:0000313" key="3">
    <source>
        <dbReference type="Proteomes" id="UP000574276"/>
    </source>
</evidence>
<evidence type="ECO:0000259" key="1">
    <source>
        <dbReference type="SMART" id="SM01321"/>
    </source>
</evidence>
<dbReference type="InterPro" id="IPR002686">
    <property type="entry name" value="Transposase_17"/>
</dbReference>
<gene>
    <name evidence="2" type="primary">tnpA</name>
    <name evidence="2" type="ORF">H0486_11945</name>
</gene>
<dbReference type="SMART" id="SM01321">
    <property type="entry name" value="Y1_Tnp"/>
    <property type="match status" value="1"/>
</dbReference>
<dbReference type="NCBIfam" id="NF033573">
    <property type="entry name" value="transpos_IS200"/>
    <property type="match status" value="1"/>
</dbReference>
<dbReference type="GO" id="GO:0003677">
    <property type="term" value="F:DNA binding"/>
    <property type="evidence" value="ECO:0007669"/>
    <property type="project" value="InterPro"/>
</dbReference>
<reference evidence="2 3" key="1">
    <citation type="submission" date="2020-07" db="EMBL/GenBank/DDBJ databases">
        <title>Characterization and genome sequencing of isolate MD1, a novel member within the family Lachnospiraceae.</title>
        <authorList>
            <person name="Rettenmaier R."/>
            <person name="Di Bello L."/>
            <person name="Zinser C."/>
            <person name="Scheitz K."/>
            <person name="Liebl W."/>
            <person name="Zverlov V."/>
        </authorList>
    </citation>
    <scope>NUCLEOTIDE SEQUENCE [LARGE SCALE GENOMIC DNA]</scope>
    <source>
        <strain evidence="2 3">MD1</strain>
    </source>
</reference>
<dbReference type="RefSeq" id="WP_228353220.1">
    <property type="nucleotide sequence ID" value="NZ_JACEGA010000001.1"/>
</dbReference>
<dbReference type="Proteomes" id="UP000574276">
    <property type="component" value="Unassembled WGS sequence"/>
</dbReference>
<dbReference type="Gene3D" id="3.30.70.1290">
    <property type="entry name" value="Transposase IS200-like"/>
    <property type="match status" value="1"/>
</dbReference>
<accession>A0A839K2I3</accession>
<protein>
    <submittedName>
        <fullName evidence="2">IS200/IS605 family transposase</fullName>
    </submittedName>
</protein>
<feature type="domain" description="Transposase IS200-like" evidence="1">
    <location>
        <begin position="10"/>
        <end position="128"/>
    </location>
</feature>
<evidence type="ECO:0000313" key="2">
    <source>
        <dbReference type="EMBL" id="MBB2183587.1"/>
    </source>
</evidence>
<name>A0A839K2I3_9FIRM</name>
<keyword evidence="3" id="KW-1185">Reference proteome</keyword>
<dbReference type="PANTHER" id="PTHR33360:SF2">
    <property type="entry name" value="TRANSPOSASE FOR INSERTION SEQUENCE ELEMENT IS200"/>
    <property type="match status" value="1"/>
</dbReference>
<dbReference type="InterPro" id="IPR036515">
    <property type="entry name" value="Transposase_17_sf"/>
</dbReference>
<dbReference type="GO" id="GO:0006313">
    <property type="term" value="P:DNA transposition"/>
    <property type="evidence" value="ECO:0007669"/>
    <property type="project" value="InterPro"/>
</dbReference>
<dbReference type="Pfam" id="PF01797">
    <property type="entry name" value="Y1_Tnp"/>
    <property type="match status" value="1"/>
</dbReference>
<proteinExistence type="predicted"/>
<dbReference type="EMBL" id="JACEGA010000001">
    <property type="protein sequence ID" value="MBB2183587.1"/>
    <property type="molecule type" value="Genomic_DNA"/>
</dbReference>
<dbReference type="GO" id="GO:0004803">
    <property type="term" value="F:transposase activity"/>
    <property type="evidence" value="ECO:0007669"/>
    <property type="project" value="InterPro"/>
</dbReference>
<dbReference type="AlphaFoldDB" id="A0A839K2I3"/>
<comment type="caution">
    <text evidence="2">The sequence shown here is derived from an EMBL/GenBank/DDBJ whole genome shotgun (WGS) entry which is preliminary data.</text>
</comment>
<dbReference type="PANTHER" id="PTHR33360">
    <property type="entry name" value="TRANSPOSASE FOR INSERTION SEQUENCE ELEMENT IS200"/>
    <property type="match status" value="1"/>
</dbReference>
<dbReference type="SUPFAM" id="SSF143422">
    <property type="entry name" value="Transposase IS200-like"/>
    <property type="match status" value="1"/>
</dbReference>
<sequence>MDSKSLSHCRWKCQYHIVFIPKYRQKVLYGQVKADVREILKKLCDYKKVEIVEGAVCKDHVHLCISIPPKYSVSQIVGYLKGKSALMVYDKYPEKLNKWNKSFWARGYYVSTVGNITEDAIKKYIQEQQEESKAEELRRE</sequence>